<evidence type="ECO:0000313" key="2">
    <source>
        <dbReference type="Proteomes" id="UP000789508"/>
    </source>
</evidence>
<dbReference type="AlphaFoldDB" id="A0A9N9JFI2"/>
<feature type="non-terminal residue" evidence="1">
    <location>
        <position position="1"/>
    </location>
</feature>
<reference evidence="1" key="1">
    <citation type="submission" date="2021-06" db="EMBL/GenBank/DDBJ databases">
        <authorList>
            <person name="Kallberg Y."/>
            <person name="Tangrot J."/>
            <person name="Rosling A."/>
        </authorList>
    </citation>
    <scope>NUCLEOTIDE SEQUENCE</scope>
    <source>
        <strain evidence="1">FL130A</strain>
    </source>
</reference>
<gene>
    <name evidence="1" type="ORF">ALEPTO_LOCUS14287</name>
</gene>
<sequence>IVGTMMGNANANAGAYMPTYIAPVLQILKSSLARAINIFLYRHMR</sequence>
<comment type="caution">
    <text evidence="1">The sequence shown here is derived from an EMBL/GenBank/DDBJ whole genome shotgun (WGS) entry which is preliminary data.</text>
</comment>
<evidence type="ECO:0000313" key="1">
    <source>
        <dbReference type="EMBL" id="CAG8773824.1"/>
    </source>
</evidence>
<proteinExistence type="predicted"/>
<dbReference type="EMBL" id="CAJVPS010054290">
    <property type="protein sequence ID" value="CAG8773824.1"/>
    <property type="molecule type" value="Genomic_DNA"/>
</dbReference>
<organism evidence="1 2">
    <name type="scientific">Ambispora leptoticha</name>
    <dbReference type="NCBI Taxonomy" id="144679"/>
    <lineage>
        <taxon>Eukaryota</taxon>
        <taxon>Fungi</taxon>
        <taxon>Fungi incertae sedis</taxon>
        <taxon>Mucoromycota</taxon>
        <taxon>Glomeromycotina</taxon>
        <taxon>Glomeromycetes</taxon>
        <taxon>Archaeosporales</taxon>
        <taxon>Ambisporaceae</taxon>
        <taxon>Ambispora</taxon>
    </lineage>
</organism>
<name>A0A9N9JFI2_9GLOM</name>
<keyword evidence="2" id="KW-1185">Reference proteome</keyword>
<dbReference type="Proteomes" id="UP000789508">
    <property type="component" value="Unassembled WGS sequence"/>
</dbReference>
<protein>
    <submittedName>
        <fullName evidence="1">5868_t:CDS:1</fullName>
    </submittedName>
</protein>
<feature type="non-terminal residue" evidence="1">
    <location>
        <position position="45"/>
    </location>
</feature>
<accession>A0A9N9JFI2</accession>